<dbReference type="InterPro" id="IPR050863">
    <property type="entry name" value="CenT-Element_Derived"/>
</dbReference>
<dbReference type="InterPro" id="IPR007889">
    <property type="entry name" value="HTH_Psq"/>
</dbReference>
<dbReference type="GeneID" id="106061923"/>
<dbReference type="InterPro" id="IPR013083">
    <property type="entry name" value="Znf_RING/FYVE/PHD"/>
</dbReference>
<sequence>MASKSHSLDTRAELNELVRRRAEIAIVDHQSSPTMDSLDKSLSEANQSSPTMDSLNKSLSEANQSSPTMDSLNKSLSAAHQSSPTMDSLNKSTRKQHDPEIIRAALEELKAKKMSVRQASAHFNIPATTLHDKLTGKNPIVSTKRLLSKDEEEKLVQWLICLAKGGFAKSNKEVCEMAGAIIAAKDSSSESDAHIPTKQWLYSFYKRHPEVASKAPMSLSMERDIISATYVEEWFLNLQQHVQKIDPSIFAHPSRIFRTDELGLAMNPKSRNIVVSKDSKQVNTVTPSTKEQVTVLACTSAAGQYTPPLLVYPYKRVPRKNLLKEFPEAFLLVTDNGLIDSEIFFSWIKDIFVPSTSHLQKPILLLVDSHTSCTFPLQTFDFCKENNIIMYCILPQVSHLMQSLDQTFLGNLKNALSGAIREHVALYGKGVNLETFPELLKPVWDIIATPEIASSNFRAAGIYPLNPNRILKSHKLCSNRVYKSSAVGGATLSSHVALSPQMPAECSTAHHGIDPRDAASSNSSNSTSPSPSERSTSPDSSWSPAPPEIFTSPAPPQAAASHSTSLIPLQAKKSFPATTSLVPSKVSVSQAKSKIPISTSFSLNVEQLQELKEHVFFLHDEITRRELTMFFSRLIQPQTQKFPDPHDEDKFQQFTDVILSLVQMGHKSAQEETPPPATPNQKDTLKISSSRGKGNSKGNLRTAPALPSMSSAEESRQGLKRKINEKEQDEKKKLVNTLKKKEEKHKKLIKEPEKIETPQKNIRKKIDSQPIDNLDNLTQEPEKIGKQQKNVRKKIDSQPIDKLASLPQDIEIEVDSIVKTEMEVENVPDNNKKLGVVNVETKTDNCLGCGKRDGDNFQVYCSMCASWWHRGCIESVKHLNDEEIQNYDFMCSSCCPDVYSVEVNLDLPNP</sequence>
<dbReference type="Proteomes" id="UP001165740">
    <property type="component" value="Chromosome 6"/>
</dbReference>
<dbReference type="InterPro" id="IPR011011">
    <property type="entry name" value="Znf_FYVE_PHD"/>
</dbReference>
<dbReference type="RefSeq" id="XP_055887383.1">
    <property type="nucleotide sequence ID" value="XM_056031408.1"/>
</dbReference>
<dbReference type="AlphaFoldDB" id="A0A9W3AJC4"/>
<evidence type="ECO:0000256" key="7">
    <source>
        <dbReference type="SAM" id="MobiDB-lite"/>
    </source>
</evidence>
<dbReference type="Pfam" id="PF03184">
    <property type="entry name" value="DDE_1"/>
    <property type="match status" value="1"/>
</dbReference>
<evidence type="ECO:0000259" key="8">
    <source>
        <dbReference type="PROSITE" id="PS51253"/>
    </source>
</evidence>
<feature type="region of interest" description="Disordered" evidence="7">
    <location>
        <begin position="503"/>
        <end position="564"/>
    </location>
</feature>
<evidence type="ECO:0000256" key="1">
    <source>
        <dbReference type="ARBA" id="ARBA00004123"/>
    </source>
</evidence>
<feature type="region of interest" description="Disordered" evidence="7">
    <location>
        <begin position="28"/>
        <end position="97"/>
    </location>
</feature>
<evidence type="ECO:0000256" key="2">
    <source>
        <dbReference type="ARBA" id="ARBA00022723"/>
    </source>
</evidence>
<evidence type="ECO:0000313" key="10">
    <source>
        <dbReference type="RefSeq" id="XP_055887383.1"/>
    </source>
</evidence>
<dbReference type="InterPro" id="IPR009057">
    <property type="entry name" value="Homeodomain-like_sf"/>
</dbReference>
<dbReference type="InterPro" id="IPR019786">
    <property type="entry name" value="Zinc_finger_PHD-type_CS"/>
</dbReference>
<dbReference type="PROSITE" id="PS01359">
    <property type="entry name" value="ZF_PHD_1"/>
    <property type="match status" value="1"/>
</dbReference>
<evidence type="ECO:0000256" key="3">
    <source>
        <dbReference type="ARBA" id="ARBA00022771"/>
    </source>
</evidence>
<dbReference type="PANTHER" id="PTHR19303">
    <property type="entry name" value="TRANSPOSON"/>
    <property type="match status" value="1"/>
</dbReference>
<feature type="domain" description="HTH CENPB-type" evidence="8">
    <location>
        <begin position="139"/>
        <end position="214"/>
    </location>
</feature>
<proteinExistence type="predicted"/>
<dbReference type="PANTHER" id="PTHR19303:SF74">
    <property type="entry name" value="POGO TRANSPOSABLE ELEMENT WITH KRAB DOMAIN"/>
    <property type="match status" value="1"/>
</dbReference>
<feature type="compositionally biased region" description="Basic and acidic residues" evidence="7">
    <location>
        <begin position="713"/>
        <end position="733"/>
    </location>
</feature>
<dbReference type="Pfam" id="PF05225">
    <property type="entry name" value="HTH_psq"/>
    <property type="match status" value="1"/>
</dbReference>
<evidence type="ECO:0000256" key="4">
    <source>
        <dbReference type="ARBA" id="ARBA00022833"/>
    </source>
</evidence>
<evidence type="ECO:0000256" key="6">
    <source>
        <dbReference type="ARBA" id="ARBA00023242"/>
    </source>
</evidence>
<dbReference type="PROSITE" id="PS51253">
    <property type="entry name" value="HTH_CENPB"/>
    <property type="match status" value="1"/>
</dbReference>
<reference evidence="10" key="1">
    <citation type="submission" date="2025-08" db="UniProtKB">
        <authorList>
            <consortium name="RefSeq"/>
        </authorList>
    </citation>
    <scope>IDENTIFICATION</scope>
</reference>
<keyword evidence="6" id="KW-0539">Nucleus</keyword>
<feature type="region of interest" description="Disordered" evidence="7">
    <location>
        <begin position="665"/>
        <end position="747"/>
    </location>
</feature>
<dbReference type="GO" id="GO:0008270">
    <property type="term" value="F:zinc ion binding"/>
    <property type="evidence" value="ECO:0007669"/>
    <property type="project" value="UniProtKB-KW"/>
</dbReference>
<feature type="compositionally biased region" description="Polar residues" evidence="7">
    <location>
        <begin position="43"/>
        <end position="91"/>
    </location>
</feature>
<protein>
    <submittedName>
        <fullName evidence="10">Uncharacterized protein LOC106061923 isoform X1</fullName>
    </submittedName>
</protein>
<gene>
    <name evidence="10" type="primary">LOC106061923</name>
</gene>
<feature type="compositionally biased region" description="Low complexity" evidence="7">
    <location>
        <begin position="518"/>
        <end position="543"/>
    </location>
</feature>
<dbReference type="Gene3D" id="1.10.10.60">
    <property type="entry name" value="Homeodomain-like"/>
    <property type="match status" value="1"/>
</dbReference>
<feature type="compositionally biased region" description="Low complexity" evidence="7">
    <location>
        <begin position="688"/>
        <end position="699"/>
    </location>
</feature>
<dbReference type="GO" id="GO:0005634">
    <property type="term" value="C:nucleus"/>
    <property type="evidence" value="ECO:0007669"/>
    <property type="project" value="UniProtKB-SubCell"/>
</dbReference>
<dbReference type="Gene3D" id="3.30.40.10">
    <property type="entry name" value="Zinc/RING finger domain, C3HC4 (zinc finger)"/>
    <property type="match status" value="1"/>
</dbReference>
<name>A0A9W3AJC4_BIOGL</name>
<accession>A0A9W3AJC4</accession>
<keyword evidence="2" id="KW-0479">Metal-binding</keyword>
<dbReference type="SUPFAM" id="SSF57903">
    <property type="entry name" value="FYVE/PHD zinc finger"/>
    <property type="match status" value="1"/>
</dbReference>
<keyword evidence="9" id="KW-1185">Reference proteome</keyword>
<keyword evidence="5" id="KW-0238">DNA-binding</keyword>
<dbReference type="GO" id="GO:0003677">
    <property type="term" value="F:DNA binding"/>
    <property type="evidence" value="ECO:0007669"/>
    <property type="project" value="UniProtKB-KW"/>
</dbReference>
<dbReference type="CDD" id="cd15489">
    <property type="entry name" value="PHD_SF"/>
    <property type="match status" value="1"/>
</dbReference>
<evidence type="ECO:0000313" key="9">
    <source>
        <dbReference type="Proteomes" id="UP001165740"/>
    </source>
</evidence>
<dbReference type="SUPFAM" id="SSF46689">
    <property type="entry name" value="Homeodomain-like"/>
    <property type="match status" value="1"/>
</dbReference>
<organism evidence="9 10">
    <name type="scientific">Biomphalaria glabrata</name>
    <name type="common">Bloodfluke planorb</name>
    <name type="synonym">Freshwater snail</name>
    <dbReference type="NCBI Taxonomy" id="6526"/>
    <lineage>
        <taxon>Eukaryota</taxon>
        <taxon>Metazoa</taxon>
        <taxon>Spiralia</taxon>
        <taxon>Lophotrochozoa</taxon>
        <taxon>Mollusca</taxon>
        <taxon>Gastropoda</taxon>
        <taxon>Heterobranchia</taxon>
        <taxon>Euthyneura</taxon>
        <taxon>Panpulmonata</taxon>
        <taxon>Hygrophila</taxon>
        <taxon>Lymnaeoidea</taxon>
        <taxon>Planorbidae</taxon>
        <taxon>Biomphalaria</taxon>
    </lineage>
</organism>
<evidence type="ECO:0000256" key="5">
    <source>
        <dbReference type="ARBA" id="ARBA00023125"/>
    </source>
</evidence>
<dbReference type="InterPro" id="IPR004875">
    <property type="entry name" value="DDE_SF_endonuclease_dom"/>
</dbReference>
<dbReference type="InterPro" id="IPR006600">
    <property type="entry name" value="HTH_CenpB_DNA-bd_dom"/>
</dbReference>
<dbReference type="OrthoDB" id="10058523at2759"/>
<comment type="subcellular location">
    <subcellularLocation>
        <location evidence="1">Nucleus</location>
    </subcellularLocation>
</comment>
<keyword evidence="4" id="KW-0862">Zinc</keyword>
<keyword evidence="3" id="KW-0863">Zinc-finger</keyword>